<dbReference type="PANTHER" id="PTHR44196:SF1">
    <property type="entry name" value="DEHYDROGENASE_REDUCTASE SDR FAMILY MEMBER 7B"/>
    <property type="match status" value="1"/>
</dbReference>
<dbReference type="SMART" id="SM00822">
    <property type="entry name" value="PKS_KR"/>
    <property type="match status" value="1"/>
</dbReference>
<evidence type="ECO:0000256" key="1">
    <source>
        <dbReference type="ARBA" id="ARBA00006484"/>
    </source>
</evidence>
<proteinExistence type="inferred from homology"/>
<comment type="similarity">
    <text evidence="1 3">Belongs to the short-chain dehydrogenases/reductases (SDR) family.</text>
</comment>
<feature type="compositionally biased region" description="Basic residues" evidence="4">
    <location>
        <begin position="94"/>
        <end position="107"/>
    </location>
</feature>
<dbReference type="Pfam" id="PF00106">
    <property type="entry name" value="adh_short"/>
    <property type="match status" value="1"/>
</dbReference>
<dbReference type="SUPFAM" id="SSF51735">
    <property type="entry name" value="NAD(P)-binding Rossmann-fold domains"/>
    <property type="match status" value="1"/>
</dbReference>
<dbReference type="FunFam" id="3.40.50.720:FF:000084">
    <property type="entry name" value="Short-chain dehydrogenase reductase"/>
    <property type="match status" value="1"/>
</dbReference>
<dbReference type="CDD" id="cd05233">
    <property type="entry name" value="SDR_c"/>
    <property type="match status" value="1"/>
</dbReference>
<dbReference type="Gene3D" id="3.40.50.720">
    <property type="entry name" value="NAD(P)-binding Rossmann-like Domain"/>
    <property type="match status" value="1"/>
</dbReference>
<evidence type="ECO:0000256" key="4">
    <source>
        <dbReference type="SAM" id="MobiDB-lite"/>
    </source>
</evidence>
<dbReference type="AlphaFoldDB" id="A0A554SD15"/>
<dbReference type="InterPro" id="IPR002347">
    <property type="entry name" value="SDR_fam"/>
</dbReference>
<dbReference type="GO" id="GO:0016491">
    <property type="term" value="F:oxidoreductase activity"/>
    <property type="evidence" value="ECO:0007669"/>
    <property type="project" value="UniProtKB-KW"/>
</dbReference>
<dbReference type="PROSITE" id="PS00061">
    <property type="entry name" value="ADH_SHORT"/>
    <property type="match status" value="1"/>
</dbReference>
<keyword evidence="2" id="KW-0560">Oxidoreductase</keyword>
<accession>A0A554SD15</accession>
<dbReference type="PANTHER" id="PTHR44196">
    <property type="entry name" value="DEHYDROGENASE/REDUCTASE SDR FAMILY MEMBER 7B"/>
    <property type="match status" value="1"/>
</dbReference>
<reference evidence="6 7" key="1">
    <citation type="submission" date="2019-07" db="EMBL/GenBank/DDBJ databases">
        <authorList>
            <person name="Zhao L.H."/>
        </authorList>
    </citation>
    <scope>NUCLEOTIDE SEQUENCE [LARGE SCALE GENOMIC DNA]</scope>
    <source>
        <strain evidence="6 7">Co35</strain>
    </source>
</reference>
<dbReference type="PRINTS" id="PR00081">
    <property type="entry name" value="GDHRDH"/>
</dbReference>
<dbReference type="InterPro" id="IPR036291">
    <property type="entry name" value="NAD(P)-bd_dom_sf"/>
</dbReference>
<comment type="caution">
    <text evidence="6">The sequence shown here is derived from an EMBL/GenBank/DDBJ whole genome shotgun (WGS) entry which is preliminary data.</text>
</comment>
<feature type="domain" description="Ketoreductase" evidence="5">
    <location>
        <begin position="122"/>
        <end position="301"/>
    </location>
</feature>
<organism evidence="6 7">
    <name type="scientific">Aeromicrobium piscarium</name>
    <dbReference type="NCBI Taxonomy" id="2590901"/>
    <lineage>
        <taxon>Bacteria</taxon>
        <taxon>Bacillati</taxon>
        <taxon>Actinomycetota</taxon>
        <taxon>Actinomycetes</taxon>
        <taxon>Propionibacteriales</taxon>
        <taxon>Nocardioidaceae</taxon>
        <taxon>Aeromicrobium</taxon>
    </lineage>
</organism>
<dbReference type="Proteomes" id="UP000316988">
    <property type="component" value="Unassembled WGS sequence"/>
</dbReference>
<dbReference type="InterPro" id="IPR057326">
    <property type="entry name" value="KR_dom"/>
</dbReference>
<evidence type="ECO:0000259" key="5">
    <source>
        <dbReference type="SMART" id="SM00822"/>
    </source>
</evidence>
<evidence type="ECO:0000256" key="2">
    <source>
        <dbReference type="ARBA" id="ARBA00023002"/>
    </source>
</evidence>
<dbReference type="GO" id="GO:0016020">
    <property type="term" value="C:membrane"/>
    <property type="evidence" value="ECO:0007669"/>
    <property type="project" value="TreeGrafter"/>
</dbReference>
<evidence type="ECO:0000313" key="6">
    <source>
        <dbReference type="EMBL" id="TSD64239.1"/>
    </source>
</evidence>
<sequence>MRGAAHRQRAGGRRGPRLRRDGRRRGGRAARRRGPVRPRSHRHAGPLYPVAVPHVDPRADSRRGPCAGRRRAHTVAADRTGIRAGGHRDIGRRGCGRRSPHCRHGRHSDRERRGRVSSPEGQVAIVTGASRGIGRSCAEVLARSGMCVVLAARSVDAVERIAEQLRAEGHEAAAVGCDVDDREACERLVATTIEAFGRVDVLVANAGVETSRTVVRSDPDAWIGTIWTNTIGAYLTARPVVQAMKDAGGGQVLFVGSGAGHSVVPGMSAYGASKAAVSYLSAALSQEVWRYGISVNELVPGPVATEMTKDLFEPGEAPEHLPSERVKEPEEVASFVLDLLRLGPAGPTGQIFSLARRPL</sequence>
<keyword evidence="7" id="KW-1185">Reference proteome</keyword>
<feature type="region of interest" description="Disordered" evidence="4">
    <location>
        <begin position="1"/>
        <end position="119"/>
    </location>
</feature>
<dbReference type="EMBL" id="VLNT01000004">
    <property type="protein sequence ID" value="TSD64239.1"/>
    <property type="molecule type" value="Genomic_DNA"/>
</dbReference>
<dbReference type="InterPro" id="IPR020904">
    <property type="entry name" value="Sc_DH/Rdtase_CS"/>
</dbReference>
<dbReference type="PRINTS" id="PR00080">
    <property type="entry name" value="SDRFAMILY"/>
</dbReference>
<dbReference type="OrthoDB" id="517007at2"/>
<feature type="compositionally biased region" description="Basic residues" evidence="4">
    <location>
        <begin position="1"/>
        <end position="44"/>
    </location>
</feature>
<gene>
    <name evidence="6" type="ORF">FNM00_06725</name>
</gene>
<evidence type="ECO:0000256" key="3">
    <source>
        <dbReference type="RuleBase" id="RU000363"/>
    </source>
</evidence>
<evidence type="ECO:0000313" key="7">
    <source>
        <dbReference type="Proteomes" id="UP000316988"/>
    </source>
</evidence>
<name>A0A554SD15_9ACTN</name>
<protein>
    <submittedName>
        <fullName evidence="6">SDR family oxidoreductase</fullName>
    </submittedName>
</protein>